<keyword evidence="4" id="KW-0547">Nucleotide-binding</keyword>
<keyword evidence="4" id="KW-0067">ATP-binding</keyword>
<feature type="domain" description="AMP-dependent synthetase/ligase" evidence="6">
    <location>
        <begin position="360"/>
        <end position="426"/>
    </location>
</feature>
<dbReference type="OrthoDB" id="10253869at2759"/>
<dbReference type="PROSITE" id="PS00455">
    <property type="entry name" value="AMP_BINDING"/>
    <property type="match status" value="1"/>
</dbReference>
<dbReference type="GO" id="GO:0016207">
    <property type="term" value="F:4-coumarate-CoA ligase activity"/>
    <property type="evidence" value="ECO:0007669"/>
    <property type="project" value="UniProtKB-EC"/>
</dbReference>
<dbReference type="InterPro" id="IPR020845">
    <property type="entry name" value="AMP-binding_CS"/>
</dbReference>
<evidence type="ECO:0000313" key="8">
    <source>
        <dbReference type="EMBL" id="MQL85754.1"/>
    </source>
</evidence>
<keyword evidence="9" id="KW-1185">Reference proteome</keyword>
<proteinExistence type="inferred from homology"/>
<accession>A0A843UVT1</accession>
<dbReference type="GO" id="GO:0005524">
    <property type="term" value="F:ATP binding"/>
    <property type="evidence" value="ECO:0007669"/>
    <property type="project" value="UniProtKB-KW"/>
</dbReference>
<dbReference type="GO" id="GO:0106290">
    <property type="term" value="F:trans-cinnamate-CoA ligase activity"/>
    <property type="evidence" value="ECO:0007669"/>
    <property type="project" value="UniProtKB-ARBA"/>
</dbReference>
<dbReference type="AlphaFoldDB" id="A0A843UVT1"/>
<evidence type="ECO:0000256" key="4">
    <source>
        <dbReference type="ARBA" id="ARBA00022840"/>
    </source>
</evidence>
<dbReference type="EC" id="6.2.1.12" evidence="2"/>
<feature type="domain" description="AMP-dependent synthetase/ligase" evidence="6">
    <location>
        <begin position="67"/>
        <end position="337"/>
    </location>
</feature>
<dbReference type="GO" id="GO:0009698">
    <property type="term" value="P:phenylpropanoid metabolic process"/>
    <property type="evidence" value="ECO:0007669"/>
    <property type="project" value="UniProtKB-ARBA"/>
</dbReference>
<organism evidence="8 9">
    <name type="scientific">Colocasia esculenta</name>
    <name type="common">Wild taro</name>
    <name type="synonym">Arum esculentum</name>
    <dbReference type="NCBI Taxonomy" id="4460"/>
    <lineage>
        <taxon>Eukaryota</taxon>
        <taxon>Viridiplantae</taxon>
        <taxon>Streptophyta</taxon>
        <taxon>Embryophyta</taxon>
        <taxon>Tracheophyta</taxon>
        <taxon>Spermatophyta</taxon>
        <taxon>Magnoliopsida</taxon>
        <taxon>Liliopsida</taxon>
        <taxon>Araceae</taxon>
        <taxon>Aroideae</taxon>
        <taxon>Colocasieae</taxon>
        <taxon>Colocasia</taxon>
    </lineage>
</organism>
<comment type="similarity">
    <text evidence="1">Belongs to the ATP-dependent AMP-binding enzyme family.</text>
</comment>
<name>A0A843UVT1_COLES</name>
<gene>
    <name evidence="8" type="ORF">Taro_018276</name>
</gene>
<reference evidence="8" key="1">
    <citation type="submission" date="2017-07" db="EMBL/GenBank/DDBJ databases">
        <title>Taro Niue Genome Assembly and Annotation.</title>
        <authorList>
            <person name="Atibalentja N."/>
            <person name="Keating K."/>
            <person name="Fields C.J."/>
        </authorList>
    </citation>
    <scope>NUCLEOTIDE SEQUENCE</scope>
    <source>
        <strain evidence="8">Niue_2</strain>
        <tissue evidence="8">Leaf</tissue>
    </source>
</reference>
<dbReference type="Pfam" id="PF00501">
    <property type="entry name" value="AMP-binding"/>
    <property type="match status" value="2"/>
</dbReference>
<dbReference type="InterPro" id="IPR025110">
    <property type="entry name" value="AMP-bd_C"/>
</dbReference>
<comment type="caution">
    <text evidence="8">The sequence shown here is derived from an EMBL/GenBank/DDBJ whole genome shotgun (WGS) entry which is preliminary data.</text>
</comment>
<dbReference type="PANTHER" id="PTHR24096:SF377">
    <property type="entry name" value="4-COUMARATE--COA LIGASE-LIKE 7"/>
    <property type="match status" value="1"/>
</dbReference>
<comment type="catalytic activity">
    <reaction evidence="5">
        <text>(E)-4-coumarate + ATP + CoA = (E)-4-coumaroyl-CoA + AMP + diphosphate</text>
        <dbReference type="Rhea" id="RHEA:19641"/>
        <dbReference type="ChEBI" id="CHEBI:12876"/>
        <dbReference type="ChEBI" id="CHEBI:30616"/>
        <dbReference type="ChEBI" id="CHEBI:33019"/>
        <dbReference type="ChEBI" id="CHEBI:57287"/>
        <dbReference type="ChEBI" id="CHEBI:85008"/>
        <dbReference type="ChEBI" id="CHEBI:456215"/>
        <dbReference type="EC" id="6.2.1.12"/>
    </reaction>
    <physiologicalReaction direction="left-to-right" evidence="5">
        <dbReference type="Rhea" id="RHEA:19642"/>
    </physiologicalReaction>
</comment>
<dbReference type="SUPFAM" id="SSF56801">
    <property type="entry name" value="Acetyl-CoA synthetase-like"/>
    <property type="match status" value="1"/>
</dbReference>
<dbReference type="Gene3D" id="3.40.50.12780">
    <property type="entry name" value="N-terminal domain of ligase-like"/>
    <property type="match status" value="1"/>
</dbReference>
<dbReference type="Proteomes" id="UP000652761">
    <property type="component" value="Unassembled WGS sequence"/>
</dbReference>
<evidence type="ECO:0000259" key="7">
    <source>
        <dbReference type="Pfam" id="PF13193"/>
    </source>
</evidence>
<dbReference type="EMBL" id="NMUH01000848">
    <property type="protein sequence ID" value="MQL85754.1"/>
    <property type="molecule type" value="Genomic_DNA"/>
</dbReference>
<feature type="domain" description="AMP-binding enzyme C-terminal" evidence="7">
    <location>
        <begin position="465"/>
        <end position="518"/>
    </location>
</feature>
<evidence type="ECO:0000313" key="9">
    <source>
        <dbReference type="Proteomes" id="UP000652761"/>
    </source>
</evidence>
<dbReference type="Gene3D" id="3.30.300.30">
    <property type="match status" value="1"/>
</dbReference>
<evidence type="ECO:0000256" key="5">
    <source>
        <dbReference type="ARBA" id="ARBA00034252"/>
    </source>
</evidence>
<keyword evidence="3" id="KW-0436">Ligase</keyword>
<evidence type="ECO:0000256" key="2">
    <source>
        <dbReference type="ARBA" id="ARBA00012959"/>
    </source>
</evidence>
<evidence type="ECO:0000256" key="3">
    <source>
        <dbReference type="ARBA" id="ARBA00022598"/>
    </source>
</evidence>
<dbReference type="PANTHER" id="PTHR24096">
    <property type="entry name" value="LONG-CHAIN-FATTY-ACID--COA LIGASE"/>
    <property type="match status" value="1"/>
</dbReference>
<dbReference type="InterPro" id="IPR042099">
    <property type="entry name" value="ANL_N_sf"/>
</dbReference>
<dbReference type="InterPro" id="IPR000873">
    <property type="entry name" value="AMP-dep_synth/lig_dom"/>
</dbReference>
<dbReference type="Pfam" id="PF13193">
    <property type="entry name" value="AMP-binding_C"/>
    <property type="match status" value="1"/>
</dbReference>
<sequence>MGGSPYNGSSCPPPPSFIDPNNGFCAATKTFHSLRPAVPLPPPSQPISVASYAFSLLSASSSSSSSSPPSNPAFVDASSGGASFFYPEFLSQVRTLASSLRLRLGLRRGDVAFVLSPRCLEVPFLYFALLSIGAAISPSNPASTPQEISRQDAHKLETFGVATVLFDSPLFRSLLNEIKETDSSERDDDSGIVHLSDVAAILYSSGTTGVSKAGAITHRAFIAMTAGFHALRREGAGPRQVALLAAPAFHAMGFFHLLKGVALGETTVVVNRMGLEDMLRAAQRHGVTQMTAAPPTVLAMSRWDGPTDLRALESIMCGGAPLPEEVARRFVASFPWVVLQQNFAYICLMYINASVWWGGTWQGYGSTEGGGISRAITREESRRFRSDVGRLNENFEARIVDHDSGEAVGVGRPGELWVRGPHVMMGNLDDEEANARSFAPGSWLKTGDVCFFDRVGFLFIVAPAELEQLLQTHPEVVDAAVIPYPNEEAGEIPMAFVVKQQGSTLTEHEVMEFAAKQVKCTSQTIIHP</sequence>
<protein>
    <recommendedName>
        <fullName evidence="2">4-coumarate--CoA ligase</fullName>
        <ecNumber evidence="2">6.2.1.12</ecNumber>
    </recommendedName>
</protein>
<dbReference type="InterPro" id="IPR045851">
    <property type="entry name" value="AMP-bd_C_sf"/>
</dbReference>
<evidence type="ECO:0000259" key="6">
    <source>
        <dbReference type="Pfam" id="PF00501"/>
    </source>
</evidence>
<evidence type="ECO:0000256" key="1">
    <source>
        <dbReference type="ARBA" id="ARBA00006432"/>
    </source>
</evidence>